<feature type="region of interest" description="Disordered" evidence="1">
    <location>
        <begin position="1"/>
        <end position="79"/>
    </location>
</feature>
<dbReference type="Proteomes" id="UP001529369">
    <property type="component" value="Unassembled WGS sequence"/>
</dbReference>
<evidence type="ECO:0000313" key="2">
    <source>
        <dbReference type="EMBL" id="MDN3565270.1"/>
    </source>
</evidence>
<organism evidence="2 3">
    <name type="scientific">Paeniroseomonas aquatica</name>
    <dbReference type="NCBI Taxonomy" id="373043"/>
    <lineage>
        <taxon>Bacteria</taxon>
        <taxon>Pseudomonadati</taxon>
        <taxon>Pseudomonadota</taxon>
        <taxon>Alphaproteobacteria</taxon>
        <taxon>Acetobacterales</taxon>
        <taxon>Acetobacteraceae</taxon>
        <taxon>Paeniroseomonas</taxon>
    </lineage>
</organism>
<dbReference type="RefSeq" id="WP_290317089.1">
    <property type="nucleotide sequence ID" value="NZ_JAUFPN010000143.1"/>
</dbReference>
<feature type="compositionally biased region" description="Basic and acidic residues" evidence="1">
    <location>
        <begin position="1"/>
        <end position="13"/>
    </location>
</feature>
<gene>
    <name evidence="2" type="ORF">QWZ14_12940</name>
</gene>
<accession>A0ABT8A6F2</accession>
<proteinExistence type="predicted"/>
<keyword evidence="3" id="KW-1185">Reference proteome</keyword>
<feature type="compositionally biased region" description="Basic and acidic residues" evidence="1">
    <location>
        <begin position="58"/>
        <end position="69"/>
    </location>
</feature>
<dbReference type="EMBL" id="JAUFPN010000143">
    <property type="protein sequence ID" value="MDN3565270.1"/>
    <property type="molecule type" value="Genomic_DNA"/>
</dbReference>
<name>A0ABT8A6F2_9PROT</name>
<evidence type="ECO:0000313" key="3">
    <source>
        <dbReference type="Proteomes" id="UP001529369"/>
    </source>
</evidence>
<sequence>MAEQDKPRTDAARNDAAGGQTKAGYIPRPPSKSDIDQVSSQQGMVTDEWGDGTAGPEQRPRPDASKEPADPEALPVKPA</sequence>
<evidence type="ECO:0000256" key="1">
    <source>
        <dbReference type="SAM" id="MobiDB-lite"/>
    </source>
</evidence>
<comment type="caution">
    <text evidence="2">The sequence shown here is derived from an EMBL/GenBank/DDBJ whole genome shotgun (WGS) entry which is preliminary data.</text>
</comment>
<protein>
    <submittedName>
        <fullName evidence="2">Uncharacterized protein</fullName>
    </submittedName>
</protein>
<reference evidence="3" key="1">
    <citation type="journal article" date="2019" name="Int. J. Syst. Evol. Microbiol.">
        <title>The Global Catalogue of Microorganisms (GCM) 10K type strain sequencing project: providing services to taxonomists for standard genome sequencing and annotation.</title>
        <authorList>
            <consortium name="The Broad Institute Genomics Platform"/>
            <consortium name="The Broad Institute Genome Sequencing Center for Infectious Disease"/>
            <person name="Wu L."/>
            <person name="Ma J."/>
        </authorList>
    </citation>
    <scope>NUCLEOTIDE SEQUENCE [LARGE SCALE GENOMIC DNA]</scope>
    <source>
        <strain evidence="3">CECT 7131</strain>
    </source>
</reference>